<proteinExistence type="predicted"/>
<accession>A0A4Y9T352</accession>
<reference evidence="1 2" key="1">
    <citation type="submission" date="2019-03" db="EMBL/GenBank/DDBJ databases">
        <title>Draft genome of Massilia hortus sp. nov., a novel bacterial species of the Oxalobacteraceae family.</title>
        <authorList>
            <person name="Peta V."/>
            <person name="Raths R."/>
            <person name="Bucking H."/>
        </authorList>
    </citation>
    <scope>NUCLEOTIDE SEQUENCE [LARGE SCALE GENOMIC DNA]</scope>
    <source>
        <strain evidence="1 2">ONC3</strain>
    </source>
</reference>
<organism evidence="1 2">
    <name type="scientific">Massilia horti</name>
    <dbReference type="NCBI Taxonomy" id="2562153"/>
    <lineage>
        <taxon>Bacteria</taxon>
        <taxon>Pseudomonadati</taxon>
        <taxon>Pseudomonadota</taxon>
        <taxon>Betaproteobacteria</taxon>
        <taxon>Burkholderiales</taxon>
        <taxon>Oxalobacteraceae</taxon>
        <taxon>Telluria group</taxon>
        <taxon>Massilia</taxon>
    </lineage>
</organism>
<name>A0A4Y9T352_9BURK</name>
<sequence>MVLAEDLLDRQGQMLLPKGAVLAAGMLASLARHGIAMLPIAVAEPAEARDDAAIQARLDHIFRKHDREDNNDWATTLLRRHIEGYRLTPEVAPEVAP</sequence>
<protein>
    <submittedName>
        <fullName evidence="1">Uncharacterized protein</fullName>
    </submittedName>
</protein>
<dbReference type="AlphaFoldDB" id="A0A4Y9T352"/>
<gene>
    <name evidence="1" type="ORF">E4O92_09900</name>
</gene>
<keyword evidence="2" id="KW-1185">Reference proteome</keyword>
<dbReference type="Proteomes" id="UP000297258">
    <property type="component" value="Unassembled WGS sequence"/>
</dbReference>
<comment type="caution">
    <text evidence="1">The sequence shown here is derived from an EMBL/GenBank/DDBJ whole genome shotgun (WGS) entry which is preliminary data.</text>
</comment>
<dbReference type="EMBL" id="SPUM01000058">
    <property type="protein sequence ID" value="TFW32418.1"/>
    <property type="molecule type" value="Genomic_DNA"/>
</dbReference>
<evidence type="ECO:0000313" key="1">
    <source>
        <dbReference type="EMBL" id="TFW32418.1"/>
    </source>
</evidence>
<evidence type="ECO:0000313" key="2">
    <source>
        <dbReference type="Proteomes" id="UP000297258"/>
    </source>
</evidence>
<dbReference type="OrthoDB" id="8778534at2"/>